<gene>
    <name evidence="1" type="ORF">AJ78_08713</name>
</gene>
<evidence type="ECO:0000313" key="2">
    <source>
        <dbReference type="Proteomes" id="UP000182235"/>
    </source>
</evidence>
<comment type="caution">
    <text evidence="1">The sequence shown here is derived from an EMBL/GenBank/DDBJ whole genome shotgun (WGS) entry which is preliminary data.</text>
</comment>
<dbReference type="Proteomes" id="UP000182235">
    <property type="component" value="Unassembled WGS sequence"/>
</dbReference>
<organism evidence="1 2">
    <name type="scientific">Emergomyces pasteurianus Ep9510</name>
    <dbReference type="NCBI Taxonomy" id="1447872"/>
    <lineage>
        <taxon>Eukaryota</taxon>
        <taxon>Fungi</taxon>
        <taxon>Dikarya</taxon>
        <taxon>Ascomycota</taxon>
        <taxon>Pezizomycotina</taxon>
        <taxon>Eurotiomycetes</taxon>
        <taxon>Eurotiomycetidae</taxon>
        <taxon>Onygenales</taxon>
        <taxon>Ajellomycetaceae</taxon>
        <taxon>Emergomyces</taxon>
    </lineage>
</organism>
<dbReference type="AlphaFoldDB" id="A0A1J9P1E5"/>
<proteinExistence type="predicted"/>
<evidence type="ECO:0000313" key="1">
    <source>
        <dbReference type="EMBL" id="OJD10152.1"/>
    </source>
</evidence>
<protein>
    <submittedName>
        <fullName evidence="1">Uncharacterized protein</fullName>
    </submittedName>
</protein>
<sequence length="62" mass="7168">MSVEKLKVLKAGRSRTPGRLALSRKLNYKVILKQHEVADCTSRIYSANAERSRRTVQQKLQR</sequence>
<dbReference type="EMBL" id="LGRN01000918">
    <property type="protein sequence ID" value="OJD10152.1"/>
    <property type="molecule type" value="Genomic_DNA"/>
</dbReference>
<name>A0A1J9P1E5_9EURO</name>
<keyword evidence="2" id="KW-1185">Reference proteome</keyword>
<accession>A0A1J9P1E5</accession>
<reference evidence="1 2" key="1">
    <citation type="submission" date="2015-07" db="EMBL/GenBank/DDBJ databases">
        <title>Emmonsia species relationships and genome sequence.</title>
        <authorList>
            <consortium name="The Broad Institute Genomics Platform"/>
            <person name="Cuomo C.A."/>
            <person name="Munoz J.F."/>
            <person name="Imamovic A."/>
            <person name="Priest M.E."/>
            <person name="Young S."/>
            <person name="Clay O.K."/>
            <person name="McEwen J.G."/>
        </authorList>
    </citation>
    <scope>NUCLEOTIDE SEQUENCE [LARGE SCALE GENOMIC DNA]</scope>
    <source>
        <strain evidence="1 2">UAMH 9510</strain>
    </source>
</reference>
<dbReference type="VEuPathDB" id="FungiDB:AJ78_08713"/>